<keyword evidence="1" id="KW-0175">Coiled coil</keyword>
<feature type="coiled-coil region" evidence="1">
    <location>
        <begin position="1371"/>
        <end position="1398"/>
    </location>
</feature>
<evidence type="ECO:0000313" key="5">
    <source>
        <dbReference type="Proteomes" id="UP000078555"/>
    </source>
</evidence>
<feature type="compositionally biased region" description="Basic and acidic residues" evidence="2">
    <location>
        <begin position="2018"/>
        <end position="2030"/>
    </location>
</feature>
<organism evidence="4 5">
    <name type="scientific">Plasmodium ovale wallikeri</name>
    <dbReference type="NCBI Taxonomy" id="864142"/>
    <lineage>
        <taxon>Eukaryota</taxon>
        <taxon>Sar</taxon>
        <taxon>Alveolata</taxon>
        <taxon>Apicomplexa</taxon>
        <taxon>Aconoidasida</taxon>
        <taxon>Haemosporida</taxon>
        <taxon>Plasmodiidae</taxon>
        <taxon>Plasmodium</taxon>
        <taxon>Plasmodium (Plasmodium)</taxon>
    </lineage>
</organism>
<evidence type="ECO:0000256" key="2">
    <source>
        <dbReference type="SAM" id="MobiDB-lite"/>
    </source>
</evidence>
<keyword evidence="3" id="KW-0472">Membrane</keyword>
<feature type="transmembrane region" description="Helical" evidence="3">
    <location>
        <begin position="930"/>
        <end position="953"/>
    </location>
</feature>
<gene>
    <name evidence="4" type="ORF">POVWA1_008170</name>
</gene>
<keyword evidence="5" id="KW-1185">Reference proteome</keyword>
<keyword evidence="3" id="KW-1133">Transmembrane helix</keyword>
<feature type="transmembrane region" description="Helical" evidence="3">
    <location>
        <begin position="790"/>
        <end position="810"/>
    </location>
</feature>
<proteinExistence type="predicted"/>
<feature type="compositionally biased region" description="Low complexity" evidence="2">
    <location>
        <begin position="2004"/>
        <end position="2017"/>
    </location>
</feature>
<reference evidence="5" key="1">
    <citation type="submission" date="2016-05" db="EMBL/GenBank/DDBJ databases">
        <authorList>
            <person name="Naeem Raeece"/>
        </authorList>
    </citation>
    <scope>NUCLEOTIDE SEQUENCE [LARGE SCALE GENOMIC DNA]</scope>
</reference>
<feature type="coiled-coil region" evidence="1">
    <location>
        <begin position="1721"/>
        <end position="1748"/>
    </location>
</feature>
<evidence type="ECO:0000256" key="1">
    <source>
        <dbReference type="SAM" id="Coils"/>
    </source>
</evidence>
<evidence type="ECO:0000256" key="3">
    <source>
        <dbReference type="SAM" id="Phobius"/>
    </source>
</evidence>
<feature type="region of interest" description="Disordered" evidence="2">
    <location>
        <begin position="1967"/>
        <end position="2030"/>
    </location>
</feature>
<sequence length="2043" mass="237981">MQYSPNSHFQFISEHVFCFLKDSYICILNLLNNEKRYLYISCSEDLTEVLHEQVESGEGVEAQTDLRNMSKIQTYIKINVRTKEDEKQNSMCHVRKFFCNKNDHSLVVVIQKNDVTILCHILFNEIDNLSTFEVGFTKRIKAYVKDVAMTRDNIFVLIKKSGAAKAPKGAKLKGDEGQNGVSARDDANHLQNKDPTGENKIVPSNMPSDMPSDMPSGMPSDMPSGMPSGMPSDIPNHAAGCVVCRRNADYFLYIFGILGEKRQSLKKMLISNTSYKLKKMIVCPYDESKIILLSKKSILFNMMKKKPVNLKNGNVSKELVFNSYIVTTTWLDFYIFVVCLSNNELLFFKFSENSGNFLCFKCVNNYSKITSLFYKKNLLFIAFSTKELVSFKVNYDAISQAIFKKASSIEGNCLNIKYLFKKKKGSRTKKKKKEEEESHDHLTLRQKKFLKEDEKREETNPEEVRVMERGNKETKININKKKKRKKRIVCTYKSTFDNILHEIKELECKINSNNCDILKESDEEKWSYGPTAEENLYFCPDIGKRQDMENHRKGENGVYGTKGENSSNIPNGTHAFFFSSTLSRLRRRKKRKFARFRCDGGNVIGFLRTSSTVNLQKYVGSKIRSFCFNSSYLLILLETGLLYYTRDFNEKRGVLEEESSFYFCTHISLQTILDVKISRGDRIFTLDNLHVLKILSVKSKELNIICMKGKIASFEFLSILGKNNCLFLSLMDGSFYIINMSNHKILLYSNVDRFVKGKKVEGGKREHIERVLFNRVDETVLNGCFKIGHFFFSFYLIYSISHQKMFIYFVHKIDIKKMLHSVDLPIPPRDTDFSMPLRVSSLSKPLYDTTESKSRSCWKETSPSIVLNISTYRCEDTHYFCFLAADQSLTCFCFFFVELTSAENVANGGNNRVKNNIRVFFFRIPMIRVVYAKVIGNYLVVVDYFLNIVFFYLKKEYFYNPNISPSRDITSFMDKKCFITRVKNKRGAFHRSHHSVGSDETDTDVEAFLLRRRRRKKKGEENKSRETTKAGEGEKGTGVTSGEILFELNLGVPSFHVHISEKEGKFINERDEVDGESACSIDIVTKSNVIVTLRFHHLASPSKIKPDIRIWTATHMDKVSFFHPLKIGNRTCFLLLNRRKNFHMQEISADEGAGASTESFLEKGKGGMQDVDAYSPQIEYPENRILRNSFEKNIHNDLNFSLYKLSDSEGKPQEVPFFLSHLNIVFLKIYNTPMRRHLHMHNRRRRCFHDVMESGDFRKGEEVTEGVVSTGGGNCFFDNETIIFTFLNDNEYNLSLSCCLKNSKIEGYLDGINRRKREEGMFIDRLRRKLKELIRENENGKCIGGDGISMALERECFFFDRRYINESEILLREYEDIKEVFECERRKKEKTIRKLERKCGVLGEIDFLYGFRKNIYVANVYDQKKKNTKNYCMFRKKIKLLRFLQIKESYFVQNMEKNNNLSFLKTTKDYIDRYLEDFSSLFCIHYYSFTNINLNFLSSNLFNLVSSDSETDGLHWNYLLYHPHELFTNARKRIQCFVLQVLAAQQKAKLRVSFLSLKEERDTYLKEIIFILNKLKLSLEEVEKYMTYPYSHKIDLSIFHSTFLRKVKLDTATISNNLDPDSLIKITLNKLSQKMKLGIEDEERYSVANSEKDTTTREKNCDAFFPSHGKELKDVKSEPERGKGNSRVIQICDTATSENMEIYEKRKSDLRNKLADIRSYIYQINEQCDEFDEKLKLLQRKKRNIQKQTILHEFYCVSIYALLKNEHNKSKVLKRTEKEQKKVALFIKELSMLINSLEETEIDDVSLKEKRDLLLEVIGFELDPKRNIFLKKKVIQKHLMDTNQIMHEHFELETNIRKMKEEIYKNKIKNNYLKFLLMDIEEGVNDVKYLKQNCEFLFCDIDNVISSLEKKKKNREIIFQMSEQRLREQINNMDSKIMAIKCENVVLEKSMQSLIREINEISNTNTISEIGESNEESPRRGHVAKGTLQGNKSGEDDQKSGKKSAVCSSENSSSAENTRGDGSKALRMKDIYERSAMLKKKYK</sequence>
<feature type="region of interest" description="Disordered" evidence="2">
    <location>
        <begin position="167"/>
        <end position="220"/>
    </location>
</feature>
<dbReference type="EMBL" id="FLRD01000023">
    <property type="protein sequence ID" value="SBT31644.1"/>
    <property type="molecule type" value="Genomic_DNA"/>
</dbReference>
<protein>
    <submittedName>
        <fullName evidence="4">Uncharacterized protein</fullName>
    </submittedName>
</protein>
<feature type="compositionally biased region" description="Basic and acidic residues" evidence="2">
    <location>
        <begin position="1018"/>
        <end position="1035"/>
    </location>
</feature>
<keyword evidence="3" id="KW-0812">Transmembrane</keyword>
<accession>A0A1A8YJC5</accession>
<evidence type="ECO:0000313" key="4">
    <source>
        <dbReference type="EMBL" id="SBT31644.1"/>
    </source>
</evidence>
<feature type="coiled-coil region" evidence="1">
    <location>
        <begin position="1923"/>
        <end position="1964"/>
    </location>
</feature>
<dbReference type="Proteomes" id="UP000078555">
    <property type="component" value="Unassembled WGS sequence"/>
</dbReference>
<feature type="region of interest" description="Disordered" evidence="2">
    <location>
        <begin position="1015"/>
        <end position="1038"/>
    </location>
</feature>
<feature type="compositionally biased region" description="Basic and acidic residues" evidence="2">
    <location>
        <begin position="183"/>
        <end position="197"/>
    </location>
</feature>
<name>A0A1A8YJC5_PLAOA</name>